<name>A0AAQ3KQ86_9LILI</name>
<dbReference type="InterPro" id="IPR015424">
    <property type="entry name" value="PyrdxlP-dep_Trfase"/>
</dbReference>
<protein>
    <submittedName>
        <fullName evidence="3">ACC synthase</fullName>
    </submittedName>
</protein>
<dbReference type="SUPFAM" id="SSF53383">
    <property type="entry name" value="PLP-dependent transferases"/>
    <property type="match status" value="1"/>
</dbReference>
<feature type="region of interest" description="Disordered" evidence="1">
    <location>
        <begin position="1"/>
        <end position="40"/>
    </location>
</feature>
<dbReference type="EMBL" id="CP136895">
    <property type="protein sequence ID" value="WOL11078.1"/>
    <property type="molecule type" value="Genomic_DNA"/>
</dbReference>
<gene>
    <name evidence="3" type="ORF">Cni_G19839</name>
</gene>
<evidence type="ECO:0000313" key="3">
    <source>
        <dbReference type="EMBL" id="WOL11078.1"/>
    </source>
</evidence>
<evidence type="ECO:0000256" key="1">
    <source>
        <dbReference type="SAM" id="MobiDB-lite"/>
    </source>
</evidence>
<dbReference type="Pfam" id="PF00155">
    <property type="entry name" value="Aminotran_1_2"/>
    <property type="match status" value="1"/>
</dbReference>
<sequence length="181" mass="20085">MKAQASQLQRLPNHQNRPRESLLTCAKAPPQSERSVDINPSNPLGMTTIHHELNIILDFVIAKNIHLISDEICSNTTFVTSGFISVMEALKGRNEGSISYQCMSFTASPRVAQSTPTIVSWWRQRPKCPTSSSSPCRHSTFSRLCSTTRSSPKTTLRRTRSGSSDDMIGSLWDWRASTSSA</sequence>
<proteinExistence type="predicted"/>
<feature type="domain" description="Aminotransferase class I/classII large" evidence="2">
    <location>
        <begin position="39"/>
        <end position="88"/>
    </location>
</feature>
<evidence type="ECO:0000259" key="2">
    <source>
        <dbReference type="Pfam" id="PF00155"/>
    </source>
</evidence>
<dbReference type="AlphaFoldDB" id="A0AAQ3KQ86"/>
<accession>A0AAQ3KQ86</accession>
<organism evidence="3 4">
    <name type="scientific">Canna indica</name>
    <name type="common">Indian-shot</name>
    <dbReference type="NCBI Taxonomy" id="4628"/>
    <lineage>
        <taxon>Eukaryota</taxon>
        <taxon>Viridiplantae</taxon>
        <taxon>Streptophyta</taxon>
        <taxon>Embryophyta</taxon>
        <taxon>Tracheophyta</taxon>
        <taxon>Spermatophyta</taxon>
        <taxon>Magnoliopsida</taxon>
        <taxon>Liliopsida</taxon>
        <taxon>Zingiberales</taxon>
        <taxon>Cannaceae</taxon>
        <taxon>Canna</taxon>
    </lineage>
</organism>
<dbReference type="Gene3D" id="3.40.640.10">
    <property type="entry name" value="Type I PLP-dependent aspartate aminotransferase-like (Major domain)"/>
    <property type="match status" value="1"/>
</dbReference>
<dbReference type="GO" id="GO:0030170">
    <property type="term" value="F:pyridoxal phosphate binding"/>
    <property type="evidence" value="ECO:0007669"/>
    <property type="project" value="InterPro"/>
</dbReference>
<keyword evidence="4" id="KW-1185">Reference proteome</keyword>
<dbReference type="InterPro" id="IPR004839">
    <property type="entry name" value="Aminotransferase_I/II_large"/>
</dbReference>
<dbReference type="InterPro" id="IPR015421">
    <property type="entry name" value="PyrdxlP-dep_Trfase_major"/>
</dbReference>
<evidence type="ECO:0000313" key="4">
    <source>
        <dbReference type="Proteomes" id="UP001327560"/>
    </source>
</evidence>
<reference evidence="3 4" key="1">
    <citation type="submission" date="2023-10" db="EMBL/GenBank/DDBJ databases">
        <title>Chromosome-scale genome assembly provides insights into flower coloration mechanisms of Canna indica.</title>
        <authorList>
            <person name="Li C."/>
        </authorList>
    </citation>
    <scope>NUCLEOTIDE SEQUENCE [LARGE SCALE GENOMIC DNA]</scope>
    <source>
        <tissue evidence="3">Flower</tissue>
    </source>
</reference>
<dbReference type="Proteomes" id="UP001327560">
    <property type="component" value="Chromosome 6"/>
</dbReference>
<feature type="compositionally biased region" description="Polar residues" evidence="1">
    <location>
        <begin position="1"/>
        <end position="15"/>
    </location>
</feature>